<dbReference type="RefSeq" id="WP_207352273.1">
    <property type="nucleotide sequence ID" value="NZ_JAFMPY010000023.1"/>
</dbReference>
<evidence type="ECO:0000256" key="2">
    <source>
        <dbReference type="SAM" id="Phobius"/>
    </source>
</evidence>
<sequence length="625" mass="64032">MPQWITDLFGASLAPIVWVAFVAAMVCILAMVVILFAKRALSGGVGIGPRGRAPRLQVVDVARVDEKRRLVLLRRDDVEHLVLVGGQTDIVVEAAIMRHAAASRPARPEDGRLDIPAAATGAGRRPVPSEDPGRLDHPALAAVDPAPSRRQASEEGWPGKTDTSHPAPADRREPAPQPRVEPASATTRTAPRAAAPSSAAQSALPTREDTADRRRPAAPAASPREPRALAVEIPDDIAAVETRAPVSAPAVAAPLRASDPPLLNPSTMAYSRATPTLPSRQDPALSDLATQSRPAAAEERIEPRLDTPMPAVSDDAPPRAEANGQSAPAADRAGVFAETRERPQETRAAATVSPQPAGAERESVAAEARPLSVRSFASAIQARRSTRSEGSAATARSSASPSGPASPAAETSQGAAGSRAAAPGVDRSIEEFLSAELTAGLQDDFTREEPGAEAPPTAAAPAAARVAPVPPRTAQAERQPTAPQPKPLPAQAGAASGTGSKVAGAGQAAQAAPSAPSKQAPASQERGAAAPGVSARPTAAPQSSKPAPAEKSGGAGQAGQAGQTAAPVPRVETARPAANAPLEAEAASQVRRPVRPSQEIDLEEEMKRLLGELDLESPAKQTKKA</sequence>
<keyword evidence="4" id="KW-1185">Reference proteome</keyword>
<keyword evidence="2" id="KW-1133">Transmembrane helix</keyword>
<organism evidence="3 4">
    <name type="scientific">Jiella sonneratiae</name>
    <dbReference type="NCBI Taxonomy" id="2816856"/>
    <lineage>
        <taxon>Bacteria</taxon>
        <taxon>Pseudomonadati</taxon>
        <taxon>Pseudomonadota</taxon>
        <taxon>Alphaproteobacteria</taxon>
        <taxon>Hyphomicrobiales</taxon>
        <taxon>Aurantimonadaceae</taxon>
        <taxon>Jiella</taxon>
    </lineage>
</organism>
<evidence type="ECO:0000256" key="1">
    <source>
        <dbReference type="SAM" id="MobiDB-lite"/>
    </source>
</evidence>
<protein>
    <submittedName>
        <fullName evidence="3">Flagellar biosynthetic protein FliO</fullName>
    </submittedName>
</protein>
<feature type="region of interest" description="Disordered" evidence="1">
    <location>
        <begin position="249"/>
        <end position="599"/>
    </location>
</feature>
<feature type="compositionally biased region" description="Basic and acidic residues" evidence="1">
    <location>
        <begin position="127"/>
        <end position="137"/>
    </location>
</feature>
<name>A0ABS3J7K1_9HYPH</name>
<keyword evidence="2" id="KW-0472">Membrane</keyword>
<proteinExistence type="predicted"/>
<evidence type="ECO:0000313" key="4">
    <source>
        <dbReference type="Proteomes" id="UP000664288"/>
    </source>
</evidence>
<feature type="transmembrane region" description="Helical" evidence="2">
    <location>
        <begin position="16"/>
        <end position="37"/>
    </location>
</feature>
<feature type="compositionally biased region" description="Low complexity" evidence="1">
    <location>
        <begin position="452"/>
        <end position="467"/>
    </location>
</feature>
<comment type="caution">
    <text evidence="3">The sequence shown here is derived from an EMBL/GenBank/DDBJ whole genome shotgun (WGS) entry which is preliminary data.</text>
</comment>
<feature type="region of interest" description="Disordered" evidence="1">
    <location>
        <begin position="101"/>
        <end position="233"/>
    </location>
</feature>
<reference evidence="3 4" key="1">
    <citation type="submission" date="2021-03" db="EMBL/GenBank/DDBJ databases">
        <title>Whole genome sequence of Jiella sp. MQZ13P-4.</title>
        <authorList>
            <person name="Tuo L."/>
        </authorList>
    </citation>
    <scope>NUCLEOTIDE SEQUENCE [LARGE SCALE GENOMIC DNA]</scope>
    <source>
        <strain evidence="3 4">MQZ13P-4</strain>
    </source>
</reference>
<feature type="compositionally biased region" description="Low complexity" evidence="1">
    <location>
        <begin position="249"/>
        <end position="258"/>
    </location>
</feature>
<dbReference type="Proteomes" id="UP000664288">
    <property type="component" value="Unassembled WGS sequence"/>
</dbReference>
<feature type="compositionally biased region" description="Polar residues" evidence="1">
    <location>
        <begin position="264"/>
        <end position="279"/>
    </location>
</feature>
<dbReference type="EMBL" id="JAFMPY010000023">
    <property type="protein sequence ID" value="MBO0905642.1"/>
    <property type="molecule type" value="Genomic_DNA"/>
</dbReference>
<feature type="compositionally biased region" description="Basic and acidic residues" evidence="1">
    <location>
        <begin position="296"/>
        <end position="305"/>
    </location>
</feature>
<evidence type="ECO:0000313" key="3">
    <source>
        <dbReference type="EMBL" id="MBO0905642.1"/>
    </source>
</evidence>
<keyword evidence="3" id="KW-0969">Cilium</keyword>
<keyword evidence="2" id="KW-0812">Transmembrane</keyword>
<feature type="compositionally biased region" description="Low complexity" evidence="1">
    <location>
        <begin position="388"/>
        <end position="412"/>
    </location>
</feature>
<keyword evidence="3" id="KW-0966">Cell projection</keyword>
<feature type="compositionally biased region" description="Basic and acidic residues" evidence="1">
    <location>
        <begin position="206"/>
        <end position="215"/>
    </location>
</feature>
<feature type="compositionally biased region" description="Low complexity" evidence="1">
    <location>
        <begin position="499"/>
        <end position="524"/>
    </location>
</feature>
<feature type="compositionally biased region" description="Low complexity" evidence="1">
    <location>
        <begin position="182"/>
        <end position="205"/>
    </location>
</feature>
<accession>A0ABS3J7K1</accession>
<gene>
    <name evidence="3" type="ORF">J1C47_18515</name>
</gene>
<keyword evidence="3" id="KW-0282">Flagellum</keyword>
<feature type="compositionally biased region" description="Low complexity" evidence="1">
    <location>
        <begin position="574"/>
        <end position="587"/>
    </location>
</feature>